<dbReference type="RefSeq" id="WP_165381141.1">
    <property type="nucleotide sequence ID" value="NZ_JAPEQW010000004.1"/>
</dbReference>
<protein>
    <submittedName>
        <fullName evidence="1">Uncharacterized protein</fullName>
    </submittedName>
</protein>
<sequence length="51" mass="5699">MADLHRKHETIRSIESLQLTHNLIDALDNAAEAESVAAAVCSLIRLTEQWN</sequence>
<accession>A0ABT3NFR6</accession>
<evidence type="ECO:0000313" key="2">
    <source>
        <dbReference type="Proteomes" id="UP001209682"/>
    </source>
</evidence>
<organism evidence="1 2">
    <name type="scientific">Acinetobacter entericus</name>
    <dbReference type="NCBI Taxonomy" id="2989714"/>
    <lineage>
        <taxon>Bacteria</taxon>
        <taxon>Pseudomonadati</taxon>
        <taxon>Pseudomonadota</taxon>
        <taxon>Gammaproteobacteria</taxon>
        <taxon>Moraxellales</taxon>
        <taxon>Moraxellaceae</taxon>
        <taxon>Acinetobacter</taxon>
    </lineage>
</organism>
<evidence type="ECO:0000313" key="1">
    <source>
        <dbReference type="EMBL" id="MCW8038380.1"/>
    </source>
</evidence>
<proteinExistence type="predicted"/>
<comment type="caution">
    <text evidence="1">The sequence shown here is derived from an EMBL/GenBank/DDBJ whole genome shotgun (WGS) entry which is preliminary data.</text>
</comment>
<name>A0ABT3NFR6_9GAMM</name>
<gene>
    <name evidence="1" type="ORF">OKC24_04220</name>
</gene>
<dbReference type="EMBL" id="JAPEQW010000004">
    <property type="protein sequence ID" value="MCW8038380.1"/>
    <property type="molecule type" value="Genomic_DNA"/>
</dbReference>
<reference evidence="1 2" key="1">
    <citation type="submission" date="2022-11" db="EMBL/GenBank/DDBJ databases">
        <title>Acinetobacter entericus sp. nov., isolated from the gut of the plastic-eating larvae of the Coleoptera insect Zophobas atratus.</title>
        <authorList>
            <person name="Dong X."/>
            <person name="Yang Y."/>
        </authorList>
    </citation>
    <scope>NUCLEOTIDE SEQUENCE [LARGE SCALE GENOMIC DNA]</scope>
    <source>
        <strain evidence="1 2">BIT-DXN8</strain>
    </source>
</reference>
<keyword evidence="2" id="KW-1185">Reference proteome</keyword>
<dbReference type="Proteomes" id="UP001209682">
    <property type="component" value="Unassembled WGS sequence"/>
</dbReference>